<evidence type="ECO:0000313" key="11">
    <source>
        <dbReference type="EMBL" id="MEW9265334.1"/>
    </source>
</evidence>
<dbReference type="PRINTS" id="PR00131">
    <property type="entry name" value="GLHYDRLASE1"/>
</dbReference>
<comment type="caution">
    <text evidence="11">The sequence shown here is derived from an EMBL/GenBank/DDBJ whole genome shotgun (WGS) entry which is preliminary data.</text>
</comment>
<feature type="active site" description="Nucleophile" evidence="9">
    <location>
        <position position="388"/>
    </location>
</feature>
<evidence type="ECO:0000256" key="8">
    <source>
        <dbReference type="ARBA" id="ARBA00023326"/>
    </source>
</evidence>
<dbReference type="Gene3D" id="3.20.20.80">
    <property type="entry name" value="Glycosidases"/>
    <property type="match status" value="1"/>
</dbReference>
<dbReference type="EC" id="3.2.1.21" evidence="3 10"/>
<dbReference type="InterPro" id="IPR033132">
    <property type="entry name" value="GH_1_N_CS"/>
</dbReference>
<evidence type="ECO:0000313" key="12">
    <source>
        <dbReference type="Proteomes" id="UP001555826"/>
    </source>
</evidence>
<sequence>MTTTEDQPTTTTTTELRRFPAGFAWGTATAAYQVEGAVAEDGRTPSIWDTFSHTPGRVVDGDTGDVADDHYHRFREDVALMRRLGTTTYRFSVAWPRITPQVSADALGPVNPAGLQFYSTLVDELLAAGIEPVVTLYHWDLPQALEDAGGWTSRRTAERFGEYAEVVAAALGDRVRTFTTLNEPWCSAYLGYASGVHAPGRTEPAAALAAVHHLNLAHGLGALAVRRAAPSARVSLTLNLAWVRTEGTSPADHDAVRRVDGLQNRVFLDPVLRGEYPADVLVDTASVTDWSFVLPGDLDLVHQGVDVLGVNYYSPTVVRAWDGSAPRAENDGHGNSAHSPWVASTDVEFPELPGHTTAMGWSVDARGLTELLVRMHREHPGLELLVTENGAAYDDVVVAGQVHDVERTEYLHAHLHAVLDALDAGAPVRGYFLWSFLDNFEWGYGFSKRFGIVHVDYLTQRRTLKDSALWYAGVIAQNAVPQEVASLRA</sequence>
<dbReference type="PANTHER" id="PTHR10353">
    <property type="entry name" value="GLYCOSYL HYDROLASE"/>
    <property type="match status" value="1"/>
</dbReference>
<evidence type="ECO:0000256" key="9">
    <source>
        <dbReference type="PROSITE-ProRule" id="PRU10055"/>
    </source>
</evidence>
<organism evidence="11 12">
    <name type="scientific">Kineococcus endophyticus</name>
    <dbReference type="NCBI Taxonomy" id="1181883"/>
    <lineage>
        <taxon>Bacteria</taxon>
        <taxon>Bacillati</taxon>
        <taxon>Actinomycetota</taxon>
        <taxon>Actinomycetes</taxon>
        <taxon>Kineosporiales</taxon>
        <taxon>Kineosporiaceae</taxon>
        <taxon>Kineococcus</taxon>
    </lineage>
</organism>
<dbReference type="PANTHER" id="PTHR10353:SF36">
    <property type="entry name" value="LP05116P"/>
    <property type="match status" value="1"/>
</dbReference>
<keyword evidence="7 10" id="KW-0326">Glycosidase</keyword>
<evidence type="ECO:0000256" key="7">
    <source>
        <dbReference type="ARBA" id="ARBA00023295"/>
    </source>
</evidence>
<keyword evidence="12" id="KW-1185">Reference proteome</keyword>
<evidence type="ECO:0000256" key="5">
    <source>
        <dbReference type="ARBA" id="ARBA00023001"/>
    </source>
</evidence>
<evidence type="ECO:0000256" key="6">
    <source>
        <dbReference type="ARBA" id="ARBA00023277"/>
    </source>
</evidence>
<name>A0ABV3P6U9_9ACTN</name>
<reference evidence="11 12" key="1">
    <citation type="submission" date="2024-07" db="EMBL/GenBank/DDBJ databases">
        <authorList>
            <person name="Thanompreechachai J."/>
            <person name="Duangmal K."/>
        </authorList>
    </citation>
    <scope>NUCLEOTIDE SEQUENCE [LARGE SCALE GENOMIC DNA]</scope>
    <source>
        <strain evidence="11 12">KCTC 19886</strain>
    </source>
</reference>
<gene>
    <name evidence="11" type="ORF">AB1207_11295</name>
</gene>
<evidence type="ECO:0000256" key="3">
    <source>
        <dbReference type="ARBA" id="ARBA00012744"/>
    </source>
</evidence>
<dbReference type="InterPro" id="IPR001360">
    <property type="entry name" value="Glyco_hydro_1"/>
</dbReference>
<dbReference type="RefSeq" id="WP_367638366.1">
    <property type="nucleotide sequence ID" value="NZ_JBFNQN010000007.1"/>
</dbReference>
<evidence type="ECO:0000256" key="2">
    <source>
        <dbReference type="ARBA" id="ARBA00010838"/>
    </source>
</evidence>
<keyword evidence="4 10" id="KW-0378">Hydrolase</keyword>
<dbReference type="GO" id="GO:0008422">
    <property type="term" value="F:beta-glucosidase activity"/>
    <property type="evidence" value="ECO:0007669"/>
    <property type="project" value="UniProtKB-EC"/>
</dbReference>
<dbReference type="NCBIfam" id="TIGR03356">
    <property type="entry name" value="BGL"/>
    <property type="match status" value="1"/>
</dbReference>
<keyword evidence="8" id="KW-0624">Polysaccharide degradation</keyword>
<comment type="similarity">
    <text evidence="2 10">Belongs to the glycosyl hydrolase 1 family.</text>
</comment>
<dbReference type="Proteomes" id="UP001555826">
    <property type="component" value="Unassembled WGS sequence"/>
</dbReference>
<dbReference type="EMBL" id="JBFNQN010000007">
    <property type="protein sequence ID" value="MEW9265334.1"/>
    <property type="molecule type" value="Genomic_DNA"/>
</dbReference>
<dbReference type="PROSITE" id="PS00572">
    <property type="entry name" value="GLYCOSYL_HYDROL_F1_1"/>
    <property type="match status" value="1"/>
</dbReference>
<dbReference type="InterPro" id="IPR017853">
    <property type="entry name" value="GH"/>
</dbReference>
<dbReference type="SUPFAM" id="SSF51445">
    <property type="entry name" value="(Trans)glycosidases"/>
    <property type="match status" value="1"/>
</dbReference>
<evidence type="ECO:0000256" key="10">
    <source>
        <dbReference type="RuleBase" id="RU361175"/>
    </source>
</evidence>
<dbReference type="Pfam" id="PF00232">
    <property type="entry name" value="Glyco_hydro_1"/>
    <property type="match status" value="1"/>
</dbReference>
<dbReference type="PROSITE" id="PS00653">
    <property type="entry name" value="GLYCOSYL_HYDROL_F1_2"/>
    <property type="match status" value="1"/>
</dbReference>
<accession>A0ABV3P6U9</accession>
<evidence type="ECO:0000256" key="4">
    <source>
        <dbReference type="ARBA" id="ARBA00022801"/>
    </source>
</evidence>
<dbReference type="InterPro" id="IPR018120">
    <property type="entry name" value="Glyco_hydro_1_AS"/>
</dbReference>
<dbReference type="InterPro" id="IPR017736">
    <property type="entry name" value="Glyco_hydro_1_beta-glucosidase"/>
</dbReference>
<evidence type="ECO:0000256" key="1">
    <source>
        <dbReference type="ARBA" id="ARBA00000448"/>
    </source>
</evidence>
<proteinExistence type="inferred from homology"/>
<comment type="catalytic activity">
    <reaction evidence="1 10">
        <text>Hydrolysis of terminal, non-reducing beta-D-glucosyl residues with release of beta-D-glucose.</text>
        <dbReference type="EC" id="3.2.1.21"/>
    </reaction>
</comment>
<keyword evidence="5" id="KW-0136">Cellulose degradation</keyword>
<protein>
    <recommendedName>
        <fullName evidence="3 10">Beta-glucosidase</fullName>
        <ecNumber evidence="3 10">3.2.1.21</ecNumber>
    </recommendedName>
</protein>
<keyword evidence="6" id="KW-0119">Carbohydrate metabolism</keyword>